<feature type="transmembrane region" description="Helical" evidence="1">
    <location>
        <begin position="114"/>
        <end position="138"/>
    </location>
</feature>
<feature type="transmembrane region" description="Helical" evidence="1">
    <location>
        <begin position="52"/>
        <end position="70"/>
    </location>
</feature>
<dbReference type="InterPro" id="IPR026721">
    <property type="entry name" value="TMEM18"/>
</dbReference>
<evidence type="ECO:0000313" key="3">
    <source>
        <dbReference type="Proteomes" id="UP001445335"/>
    </source>
</evidence>
<keyword evidence="3" id="KW-1185">Reference proteome</keyword>
<comment type="caution">
    <text evidence="2">The sequence shown here is derived from an EMBL/GenBank/DDBJ whole genome shotgun (WGS) entry which is preliminary data.</text>
</comment>
<proteinExistence type="predicted"/>
<dbReference type="Pfam" id="PF14770">
    <property type="entry name" value="TMEM18"/>
    <property type="match status" value="1"/>
</dbReference>
<evidence type="ECO:0000256" key="1">
    <source>
        <dbReference type="SAM" id="Phobius"/>
    </source>
</evidence>
<gene>
    <name evidence="2" type="ORF">WJX81_002261</name>
</gene>
<accession>A0AAW1RML0</accession>
<evidence type="ECO:0008006" key="4">
    <source>
        <dbReference type="Google" id="ProtNLM"/>
    </source>
</evidence>
<dbReference type="AlphaFoldDB" id="A0AAW1RML0"/>
<protein>
    <recommendedName>
        <fullName evidence="4">Transmembrane protein 18</fullName>
    </recommendedName>
</protein>
<dbReference type="Proteomes" id="UP001445335">
    <property type="component" value="Unassembled WGS sequence"/>
</dbReference>
<reference evidence="2 3" key="1">
    <citation type="journal article" date="2024" name="Nat. Commun.">
        <title>Phylogenomics reveals the evolutionary origins of lichenization in chlorophyte algae.</title>
        <authorList>
            <person name="Puginier C."/>
            <person name="Libourel C."/>
            <person name="Otte J."/>
            <person name="Skaloud P."/>
            <person name="Haon M."/>
            <person name="Grisel S."/>
            <person name="Petersen M."/>
            <person name="Berrin J.G."/>
            <person name="Delaux P.M."/>
            <person name="Dal Grande F."/>
            <person name="Keller J."/>
        </authorList>
    </citation>
    <scope>NUCLEOTIDE SEQUENCE [LARGE SCALE GENOMIC DNA]</scope>
    <source>
        <strain evidence="2 3">SAG 245.80</strain>
    </source>
</reference>
<keyword evidence="1" id="KW-0812">Transmembrane</keyword>
<keyword evidence="1" id="KW-1133">Transmembrane helix</keyword>
<evidence type="ECO:0000313" key="2">
    <source>
        <dbReference type="EMBL" id="KAK9834987.1"/>
    </source>
</evidence>
<sequence>MEALEQLKDQAGAAFEELFENLRAKMAAAHEQAGILDSLRGFAAAVDWKEPWIVGVLVSQALLFLAVLVSRSPQVKMAVFFLAAGLVYNAERVNSLLAQRWQRFATQNYFDKHGVFFCALVSTPLLLDMFVILIQYLLQTSSLLISMKRKELRHRARQRARDEAANGKKNT</sequence>
<dbReference type="EMBL" id="JALJOU010000030">
    <property type="protein sequence ID" value="KAK9834987.1"/>
    <property type="molecule type" value="Genomic_DNA"/>
</dbReference>
<organism evidence="2 3">
    <name type="scientific">Elliptochloris bilobata</name>
    <dbReference type="NCBI Taxonomy" id="381761"/>
    <lineage>
        <taxon>Eukaryota</taxon>
        <taxon>Viridiplantae</taxon>
        <taxon>Chlorophyta</taxon>
        <taxon>core chlorophytes</taxon>
        <taxon>Trebouxiophyceae</taxon>
        <taxon>Trebouxiophyceae incertae sedis</taxon>
        <taxon>Elliptochloris clade</taxon>
        <taxon>Elliptochloris</taxon>
    </lineage>
</organism>
<name>A0AAW1RML0_9CHLO</name>
<keyword evidence="1" id="KW-0472">Membrane</keyword>